<protein>
    <submittedName>
        <fullName evidence="1">Uncharacterized protein</fullName>
    </submittedName>
</protein>
<evidence type="ECO:0000313" key="2">
    <source>
        <dbReference type="Proteomes" id="UP000322553"/>
    </source>
</evidence>
<keyword evidence="2" id="KW-1185">Reference proteome</keyword>
<name>A0A1S1NUF6_9GAMM</name>
<reference evidence="1 2" key="1">
    <citation type="submission" date="2019-08" db="EMBL/GenBank/DDBJ databases">
        <title>Complete genome sequence of Kushneria sp. YCWA18, a halophilic phosphate-solubilizing bacterium isolated from Daqiao saltern in China.</title>
        <authorList>
            <person name="Du G.-X."/>
            <person name="Qu L.-Y."/>
        </authorList>
    </citation>
    <scope>NUCLEOTIDE SEQUENCE [LARGE SCALE GENOMIC DNA]</scope>
    <source>
        <strain evidence="1 2">YCWA18</strain>
    </source>
</reference>
<organism evidence="1 2">
    <name type="scientific">Kushneria phosphatilytica</name>
    <dbReference type="NCBI Taxonomy" id="657387"/>
    <lineage>
        <taxon>Bacteria</taxon>
        <taxon>Pseudomonadati</taxon>
        <taxon>Pseudomonadota</taxon>
        <taxon>Gammaproteobacteria</taxon>
        <taxon>Oceanospirillales</taxon>
        <taxon>Halomonadaceae</taxon>
        <taxon>Kushneria</taxon>
    </lineage>
</organism>
<dbReference type="OrthoDB" id="6183634at2"/>
<gene>
    <name evidence="1" type="ORF">FY550_11730</name>
</gene>
<evidence type="ECO:0000313" key="1">
    <source>
        <dbReference type="EMBL" id="QEL11743.1"/>
    </source>
</evidence>
<dbReference type="STRING" id="657387.BH688_10665"/>
<dbReference type="KEGG" id="kuy:FY550_11730"/>
<sequence length="64" mass="6634">MNSGDELVIGLDMLPEMADVGTIVHLELPADSGGQAPGGHYALLVRQLGPEEALCEVLAIAPTH</sequence>
<dbReference type="AlphaFoldDB" id="A0A1S1NUF6"/>
<accession>A0A1S1NUF6</accession>
<proteinExistence type="predicted"/>
<dbReference type="Proteomes" id="UP000322553">
    <property type="component" value="Chromosome"/>
</dbReference>
<dbReference type="EMBL" id="CP043420">
    <property type="protein sequence ID" value="QEL11743.1"/>
    <property type="molecule type" value="Genomic_DNA"/>
</dbReference>
<dbReference type="RefSeq" id="WP_070979314.1">
    <property type="nucleotide sequence ID" value="NZ_CP043420.1"/>
</dbReference>